<dbReference type="GO" id="GO:0004222">
    <property type="term" value="F:metalloendopeptidase activity"/>
    <property type="evidence" value="ECO:0007669"/>
    <property type="project" value="TreeGrafter"/>
</dbReference>
<protein>
    <submittedName>
        <fullName evidence="4">Stage II sporulation protein Q</fullName>
    </submittedName>
</protein>
<dbReference type="EMBL" id="CYYV01000002">
    <property type="protein sequence ID" value="CUN69810.1"/>
    <property type="molecule type" value="Genomic_DNA"/>
</dbReference>
<dbReference type="InterPro" id="IPR050570">
    <property type="entry name" value="Cell_wall_metabolism_enzyme"/>
</dbReference>
<dbReference type="PANTHER" id="PTHR21666">
    <property type="entry name" value="PEPTIDASE-RELATED"/>
    <property type="match status" value="1"/>
</dbReference>
<feature type="chain" id="PRO_5039383699" evidence="2">
    <location>
        <begin position="26"/>
        <end position="317"/>
    </location>
</feature>
<feature type="region of interest" description="Disordered" evidence="1">
    <location>
        <begin position="31"/>
        <end position="76"/>
    </location>
</feature>
<dbReference type="PANTHER" id="PTHR21666:SF270">
    <property type="entry name" value="MUREIN HYDROLASE ACTIVATOR ENVC"/>
    <property type="match status" value="1"/>
</dbReference>
<dbReference type="InterPro" id="IPR016047">
    <property type="entry name" value="M23ase_b-sheet_dom"/>
</dbReference>
<dbReference type="SUPFAM" id="SSF51261">
    <property type="entry name" value="Duplicated hybrid motif"/>
    <property type="match status" value="1"/>
</dbReference>
<feature type="signal peptide" evidence="2">
    <location>
        <begin position="1"/>
        <end position="25"/>
    </location>
</feature>
<dbReference type="InterPro" id="IPR011055">
    <property type="entry name" value="Dup_hybrid_motif"/>
</dbReference>
<proteinExistence type="predicted"/>
<dbReference type="RefSeq" id="WP_055226316.1">
    <property type="nucleotide sequence ID" value="NZ_CYYV01000002.1"/>
</dbReference>
<keyword evidence="2" id="KW-0732">Signal</keyword>
<organism evidence="4 5">
    <name type="scientific">Fusicatenibacter saccharivorans</name>
    <dbReference type="NCBI Taxonomy" id="1150298"/>
    <lineage>
        <taxon>Bacteria</taxon>
        <taxon>Bacillati</taxon>
        <taxon>Bacillota</taxon>
        <taxon>Clostridia</taxon>
        <taxon>Lachnospirales</taxon>
        <taxon>Lachnospiraceae</taxon>
        <taxon>Fusicatenibacter</taxon>
    </lineage>
</organism>
<reference evidence="4 5" key="1">
    <citation type="submission" date="2015-09" db="EMBL/GenBank/DDBJ databases">
        <authorList>
            <consortium name="Pathogen Informatics"/>
        </authorList>
    </citation>
    <scope>NUCLEOTIDE SEQUENCE [LARGE SCALE GENOMIC DNA]</scope>
    <source>
        <strain evidence="4 5">2789STDY5608849</strain>
    </source>
</reference>
<feature type="compositionally biased region" description="Polar residues" evidence="1">
    <location>
        <begin position="125"/>
        <end position="137"/>
    </location>
</feature>
<dbReference type="Proteomes" id="UP000095706">
    <property type="component" value="Unassembled WGS sequence"/>
</dbReference>
<evidence type="ECO:0000313" key="4">
    <source>
        <dbReference type="EMBL" id="CUN69810.1"/>
    </source>
</evidence>
<sequence length="317" mass="33258">MKKDKLRIGVITAALAMMIAGGVLTWQQDARNGKADQAKQGETAQLTEDESTGTTEQQTEETAGDADGTRAVQDQADDVENSLEQVPEMEAACEEEAAGNPEADAETAQNTPEESDGNTERQDAQAVNGTAADQNGETGSGETAANEETSAASGTVDSAENQETAVETAGAAQDLMFSEATIMELPVTGTVLIPYNMENTVYFPTLDLYQCNPGVVFSAAEGTPVLAAADGEVVSVENDARTGLTVTMNLGNGYEAIYGQLTDVSLEAGQKVQKAARIGAVAAPTKYYVKEGSNLFFEMKKDGKAIDPMVYLPAISE</sequence>
<evidence type="ECO:0000259" key="3">
    <source>
        <dbReference type="Pfam" id="PF01551"/>
    </source>
</evidence>
<evidence type="ECO:0000313" key="5">
    <source>
        <dbReference type="Proteomes" id="UP000095706"/>
    </source>
</evidence>
<evidence type="ECO:0000256" key="1">
    <source>
        <dbReference type="SAM" id="MobiDB-lite"/>
    </source>
</evidence>
<dbReference type="CDD" id="cd12797">
    <property type="entry name" value="M23_peptidase"/>
    <property type="match status" value="1"/>
</dbReference>
<dbReference type="Pfam" id="PF01551">
    <property type="entry name" value="Peptidase_M23"/>
    <property type="match status" value="1"/>
</dbReference>
<name>A0A173Z254_9FIRM</name>
<feature type="region of interest" description="Disordered" evidence="1">
    <location>
        <begin position="91"/>
        <end position="163"/>
    </location>
</feature>
<feature type="compositionally biased region" description="Low complexity" evidence="1">
    <location>
        <begin position="140"/>
        <end position="155"/>
    </location>
</feature>
<evidence type="ECO:0000256" key="2">
    <source>
        <dbReference type="SAM" id="SignalP"/>
    </source>
</evidence>
<gene>
    <name evidence="4" type="primary">spoIIQ</name>
    <name evidence="4" type="ORF">ERS852406_00559</name>
</gene>
<dbReference type="AlphaFoldDB" id="A0A173Z254"/>
<feature type="domain" description="M23ase beta-sheet core" evidence="3">
    <location>
        <begin position="212"/>
        <end position="308"/>
    </location>
</feature>
<dbReference type="Gene3D" id="2.70.70.10">
    <property type="entry name" value="Glucose Permease (Domain IIA)"/>
    <property type="match status" value="1"/>
</dbReference>
<accession>A0A173Z254</accession>